<feature type="compositionally biased region" description="Polar residues" evidence="1">
    <location>
        <begin position="18"/>
        <end position="35"/>
    </location>
</feature>
<sequence length="77" mass="8365">MIASLNATSSSPERRDQAQVSEASAQLLVSHSSDSGRGLWRGEVKGEPDIPAWAPLLYQLQLLDIREKPDPLTLPVA</sequence>
<reference evidence="2" key="1">
    <citation type="submission" date="2022-08" db="EMBL/GenBank/DDBJ databases">
        <title>Genome sequencing of akame (Lates japonicus).</title>
        <authorList>
            <person name="Hashiguchi Y."/>
            <person name="Takahashi H."/>
        </authorList>
    </citation>
    <scope>NUCLEOTIDE SEQUENCE</scope>
    <source>
        <strain evidence="2">Kochi</strain>
    </source>
</reference>
<keyword evidence="2" id="KW-0413">Isomerase</keyword>
<organism evidence="2 3">
    <name type="scientific">Lates japonicus</name>
    <name type="common">Japanese lates</name>
    <dbReference type="NCBI Taxonomy" id="270547"/>
    <lineage>
        <taxon>Eukaryota</taxon>
        <taxon>Metazoa</taxon>
        <taxon>Chordata</taxon>
        <taxon>Craniata</taxon>
        <taxon>Vertebrata</taxon>
        <taxon>Euteleostomi</taxon>
        <taxon>Actinopterygii</taxon>
        <taxon>Neopterygii</taxon>
        <taxon>Teleostei</taxon>
        <taxon>Neoteleostei</taxon>
        <taxon>Acanthomorphata</taxon>
        <taxon>Carangaria</taxon>
        <taxon>Carangaria incertae sedis</taxon>
        <taxon>Centropomidae</taxon>
        <taxon>Lates</taxon>
    </lineage>
</organism>
<dbReference type="Proteomes" id="UP001279410">
    <property type="component" value="Unassembled WGS sequence"/>
</dbReference>
<dbReference type="AlphaFoldDB" id="A0AAD3MQ29"/>
<gene>
    <name evidence="2" type="ORF">AKAME5_002874800</name>
</gene>
<name>A0AAD3MQ29_LATJO</name>
<dbReference type="GO" id="GO:0016853">
    <property type="term" value="F:isomerase activity"/>
    <property type="evidence" value="ECO:0007669"/>
    <property type="project" value="UniProtKB-KW"/>
</dbReference>
<feature type="compositionally biased region" description="Polar residues" evidence="1">
    <location>
        <begin position="1"/>
        <end position="11"/>
    </location>
</feature>
<comment type="caution">
    <text evidence="2">The sequence shown here is derived from an EMBL/GenBank/DDBJ whole genome shotgun (WGS) entry which is preliminary data.</text>
</comment>
<evidence type="ECO:0000313" key="3">
    <source>
        <dbReference type="Proteomes" id="UP001279410"/>
    </source>
</evidence>
<protein>
    <submittedName>
        <fullName evidence="2">Peptidyl-prolyl cis-trans isomerase FKBP8-like protein</fullName>
    </submittedName>
</protein>
<accession>A0AAD3MQ29</accession>
<dbReference type="EMBL" id="BRZM01004495">
    <property type="protein sequence ID" value="GLD57576.1"/>
    <property type="molecule type" value="Genomic_DNA"/>
</dbReference>
<keyword evidence="3" id="KW-1185">Reference proteome</keyword>
<proteinExistence type="predicted"/>
<evidence type="ECO:0000313" key="2">
    <source>
        <dbReference type="EMBL" id="GLD57576.1"/>
    </source>
</evidence>
<evidence type="ECO:0000256" key="1">
    <source>
        <dbReference type="SAM" id="MobiDB-lite"/>
    </source>
</evidence>
<feature type="region of interest" description="Disordered" evidence="1">
    <location>
        <begin position="1"/>
        <end position="44"/>
    </location>
</feature>